<organism evidence="1 2">
    <name type="scientific">Cotesia glomerata</name>
    <name type="common">Lepidopteran parasitic wasp</name>
    <name type="synonym">Apanteles glomeratus</name>
    <dbReference type="NCBI Taxonomy" id="32391"/>
    <lineage>
        <taxon>Eukaryota</taxon>
        <taxon>Metazoa</taxon>
        <taxon>Ecdysozoa</taxon>
        <taxon>Arthropoda</taxon>
        <taxon>Hexapoda</taxon>
        <taxon>Insecta</taxon>
        <taxon>Pterygota</taxon>
        <taxon>Neoptera</taxon>
        <taxon>Endopterygota</taxon>
        <taxon>Hymenoptera</taxon>
        <taxon>Apocrita</taxon>
        <taxon>Ichneumonoidea</taxon>
        <taxon>Braconidae</taxon>
        <taxon>Microgastrinae</taxon>
        <taxon>Cotesia</taxon>
    </lineage>
</organism>
<gene>
    <name evidence="1" type="ORF">KQX54_004220</name>
</gene>
<dbReference type="AlphaFoldDB" id="A0AAV7I299"/>
<evidence type="ECO:0008006" key="3">
    <source>
        <dbReference type="Google" id="ProtNLM"/>
    </source>
</evidence>
<dbReference type="Proteomes" id="UP000826195">
    <property type="component" value="Unassembled WGS sequence"/>
</dbReference>
<dbReference type="Gene3D" id="2.60.40.10">
    <property type="entry name" value="Immunoglobulins"/>
    <property type="match status" value="1"/>
</dbReference>
<comment type="caution">
    <text evidence="1">The sequence shown here is derived from an EMBL/GenBank/DDBJ whole genome shotgun (WGS) entry which is preliminary data.</text>
</comment>
<dbReference type="EMBL" id="JAHXZJ010002237">
    <property type="protein sequence ID" value="KAH0545894.1"/>
    <property type="molecule type" value="Genomic_DNA"/>
</dbReference>
<name>A0AAV7I299_COTGL</name>
<proteinExistence type="predicted"/>
<dbReference type="InterPro" id="IPR013783">
    <property type="entry name" value="Ig-like_fold"/>
</dbReference>
<evidence type="ECO:0000313" key="1">
    <source>
        <dbReference type="EMBL" id="KAH0545894.1"/>
    </source>
</evidence>
<keyword evidence="2" id="KW-1185">Reference proteome</keyword>
<sequence>MSECLSIISDDFIITVVRQKYQVGVKDSHVLAGNTGVLRCDVPTQAKEYVSITSWVQDSAFNIYPAPESE</sequence>
<accession>A0AAV7I299</accession>
<protein>
    <recommendedName>
        <fullName evidence="3">Ig-like domain-containing protein</fullName>
    </recommendedName>
</protein>
<evidence type="ECO:0000313" key="2">
    <source>
        <dbReference type="Proteomes" id="UP000826195"/>
    </source>
</evidence>
<reference evidence="1 2" key="1">
    <citation type="journal article" date="2021" name="J. Hered.">
        <title>A chromosome-level genome assembly of the parasitoid wasp, Cotesia glomerata (Hymenoptera: Braconidae).</title>
        <authorList>
            <person name="Pinto B.J."/>
            <person name="Weis J.J."/>
            <person name="Gamble T."/>
            <person name="Ode P.J."/>
            <person name="Paul R."/>
            <person name="Zaspel J.M."/>
        </authorList>
    </citation>
    <scope>NUCLEOTIDE SEQUENCE [LARGE SCALE GENOMIC DNA]</scope>
    <source>
        <strain evidence="1">CgM1</strain>
    </source>
</reference>